<evidence type="ECO:0000259" key="5">
    <source>
        <dbReference type="Pfam" id="PF13525"/>
    </source>
</evidence>
<feature type="domain" description="Outer membrane lipoprotein BamD-like" evidence="5">
    <location>
        <begin position="157"/>
        <end position="234"/>
    </location>
</feature>
<dbReference type="NCBIfam" id="TIGR02795">
    <property type="entry name" value="tol_pal_ybgF"/>
    <property type="match status" value="1"/>
</dbReference>
<name>A0ABW2YBJ8_9GAMM</name>
<feature type="compositionally biased region" description="Low complexity" evidence="4">
    <location>
        <begin position="105"/>
        <end position="128"/>
    </location>
</feature>
<dbReference type="Pfam" id="PF13525">
    <property type="entry name" value="YfiO"/>
    <property type="match status" value="1"/>
</dbReference>
<sequence precursor="true">MNLRRIPLIAAFLFACLLVAPAHAQRVSTADRLAALEQQLSAMRSGNLDLLNQIGELKSEVQAQRAQIEELQQKLEQQTQSGRSQYLDLDSRLERLESGAAGPSTPTTDTPAIGATPATPARPAAAPASPAPAVPAYQDTPPRVYGDAATLGTGVDERNAYNAAFETLKGGRYADAARQFQAFLDRHPAGTYAPNAMYWLGESYYVTQNYALAQEQFQGLLDRYPTHDKAAGALLKVGLCQQGLRQLDAAEASYNQVLGRYPGTEAARVADDRLRAIQLLKVR</sequence>
<feature type="coiled-coil region" evidence="2">
    <location>
        <begin position="47"/>
        <end position="81"/>
    </location>
</feature>
<feature type="chain" id="PRO_5044912685" description="Cell division coordinator CpoB" evidence="2">
    <location>
        <begin position="25"/>
        <end position="283"/>
    </location>
</feature>
<keyword evidence="1 2" id="KW-0732">Signal</keyword>
<evidence type="ECO:0000259" key="6">
    <source>
        <dbReference type="Pfam" id="PF16331"/>
    </source>
</evidence>
<accession>A0ABW2YBJ8</accession>
<dbReference type="EMBL" id="JBHTIF010000001">
    <property type="protein sequence ID" value="MFD0725801.1"/>
    <property type="molecule type" value="Genomic_DNA"/>
</dbReference>
<evidence type="ECO:0000313" key="7">
    <source>
        <dbReference type="EMBL" id="MFD0725801.1"/>
    </source>
</evidence>
<keyword evidence="8" id="KW-1185">Reference proteome</keyword>
<evidence type="ECO:0000256" key="4">
    <source>
        <dbReference type="SAM" id="MobiDB-lite"/>
    </source>
</evidence>
<evidence type="ECO:0000313" key="8">
    <source>
        <dbReference type="Proteomes" id="UP001597110"/>
    </source>
</evidence>
<dbReference type="Gene3D" id="1.25.40.10">
    <property type="entry name" value="Tetratricopeptide repeat domain"/>
    <property type="match status" value="1"/>
</dbReference>
<dbReference type="PROSITE" id="PS51257">
    <property type="entry name" value="PROKAR_LIPOPROTEIN"/>
    <property type="match status" value="1"/>
</dbReference>
<feature type="region of interest" description="Disordered" evidence="4">
    <location>
        <begin position="98"/>
        <end position="141"/>
    </location>
</feature>
<keyword evidence="2" id="KW-0132">Cell division</keyword>
<dbReference type="Proteomes" id="UP001597110">
    <property type="component" value="Unassembled WGS sequence"/>
</dbReference>
<evidence type="ECO:0000256" key="1">
    <source>
        <dbReference type="ARBA" id="ARBA00022729"/>
    </source>
</evidence>
<feature type="domain" description="YbgF trimerisation" evidence="6">
    <location>
        <begin position="29"/>
        <end position="101"/>
    </location>
</feature>
<reference evidence="8" key="1">
    <citation type="journal article" date="2019" name="Int. J. Syst. Evol. Microbiol.">
        <title>The Global Catalogue of Microorganisms (GCM) 10K type strain sequencing project: providing services to taxonomists for standard genome sequencing and annotation.</title>
        <authorList>
            <consortium name="The Broad Institute Genomics Platform"/>
            <consortium name="The Broad Institute Genome Sequencing Center for Infectious Disease"/>
            <person name="Wu L."/>
            <person name="Ma J."/>
        </authorList>
    </citation>
    <scope>NUCLEOTIDE SEQUENCE [LARGE SCALE GENOMIC DNA]</scope>
    <source>
        <strain evidence="8">CCUG 55585</strain>
    </source>
</reference>
<comment type="caution">
    <text evidence="7">The sequence shown here is derived from an EMBL/GenBank/DDBJ whole genome shotgun (WGS) entry which is preliminary data.</text>
</comment>
<evidence type="ECO:0000256" key="3">
    <source>
        <dbReference type="PROSITE-ProRule" id="PRU00339"/>
    </source>
</evidence>
<dbReference type="InterPro" id="IPR014162">
    <property type="entry name" value="CpoB_C"/>
</dbReference>
<gene>
    <name evidence="7" type="primary">ybgF</name>
    <name evidence="2" type="synonym">cpoB</name>
    <name evidence="7" type="ORF">ACFQ0E_09335</name>
</gene>
<keyword evidence="3" id="KW-0802">TPR repeat</keyword>
<feature type="repeat" description="TPR" evidence="3">
    <location>
        <begin position="194"/>
        <end position="227"/>
    </location>
</feature>
<keyword evidence="2" id="KW-0574">Periplasm</keyword>
<proteinExistence type="inferred from homology"/>
<dbReference type="Gene3D" id="1.20.5.110">
    <property type="match status" value="1"/>
</dbReference>
<keyword evidence="2" id="KW-0131">Cell cycle</keyword>
<dbReference type="InterPro" id="IPR034706">
    <property type="entry name" value="CpoB"/>
</dbReference>
<dbReference type="SUPFAM" id="SSF48452">
    <property type="entry name" value="TPR-like"/>
    <property type="match status" value="1"/>
</dbReference>
<comment type="subcellular location">
    <subcellularLocation>
        <location evidence="2">Periplasm</location>
    </subcellularLocation>
</comment>
<dbReference type="InterPro" id="IPR019734">
    <property type="entry name" value="TPR_rpt"/>
</dbReference>
<dbReference type="PROSITE" id="PS50005">
    <property type="entry name" value="TPR"/>
    <property type="match status" value="1"/>
</dbReference>
<feature type="signal peptide" evidence="2">
    <location>
        <begin position="1"/>
        <end position="24"/>
    </location>
</feature>
<comment type="function">
    <text evidence="2">Mediates coordination of peptidoglycan synthesis and outer membrane constriction during cell division.</text>
</comment>
<dbReference type="InterPro" id="IPR032519">
    <property type="entry name" value="YbgF_tri"/>
</dbReference>
<evidence type="ECO:0000256" key="2">
    <source>
        <dbReference type="HAMAP-Rule" id="MF_02066"/>
    </source>
</evidence>
<dbReference type="Pfam" id="PF16331">
    <property type="entry name" value="TolA_bind_tri"/>
    <property type="match status" value="1"/>
</dbReference>
<protein>
    <recommendedName>
        <fullName evidence="2">Cell division coordinator CpoB</fullName>
    </recommendedName>
</protein>
<keyword evidence="2" id="KW-0175">Coiled coil</keyword>
<dbReference type="InterPro" id="IPR011990">
    <property type="entry name" value="TPR-like_helical_dom_sf"/>
</dbReference>
<organism evidence="7 8">
    <name type="scientific">Lysobacter brunescens</name>
    <dbReference type="NCBI Taxonomy" id="262323"/>
    <lineage>
        <taxon>Bacteria</taxon>
        <taxon>Pseudomonadati</taxon>
        <taxon>Pseudomonadota</taxon>
        <taxon>Gammaproteobacteria</taxon>
        <taxon>Lysobacterales</taxon>
        <taxon>Lysobacteraceae</taxon>
        <taxon>Lysobacter</taxon>
    </lineage>
</organism>
<dbReference type="InterPro" id="IPR039565">
    <property type="entry name" value="BamD-like"/>
</dbReference>
<comment type="similarity">
    <text evidence="2">Belongs to the CpoB family.</text>
</comment>
<dbReference type="RefSeq" id="WP_386823382.1">
    <property type="nucleotide sequence ID" value="NZ_JBHTIF010000001.1"/>
</dbReference>
<dbReference type="HAMAP" id="MF_02066">
    <property type="entry name" value="CpoB"/>
    <property type="match status" value="1"/>
</dbReference>